<keyword evidence="2" id="KW-0472">Membrane</keyword>
<feature type="signal peptide" evidence="3">
    <location>
        <begin position="1"/>
        <end position="25"/>
    </location>
</feature>
<feature type="domain" description="TonB-dependent receptor plug" evidence="4">
    <location>
        <begin position="69"/>
        <end position="159"/>
    </location>
</feature>
<keyword evidence="2" id="KW-1134">Transmembrane beta strand</keyword>
<organism evidence="5 6">
    <name type="scientific">Hymenobacter sublimis</name>
    <dbReference type="NCBI Taxonomy" id="2933777"/>
    <lineage>
        <taxon>Bacteria</taxon>
        <taxon>Pseudomonadati</taxon>
        <taxon>Bacteroidota</taxon>
        <taxon>Cytophagia</taxon>
        <taxon>Cytophagales</taxon>
        <taxon>Hymenobacteraceae</taxon>
        <taxon>Hymenobacter</taxon>
    </lineage>
</organism>
<keyword evidence="2" id="KW-0813">Transport</keyword>
<dbReference type="RefSeq" id="WP_247974921.1">
    <property type="nucleotide sequence ID" value="NZ_CP095848.1"/>
</dbReference>
<name>A0ABY4J7C0_9BACT</name>
<sequence length="179" mass="19010">MHFLKWLPLKQLGPFLGCASLLAVAQPLAAQSALPPDTARTQRLPTVRVAGVRPDRFAVGSRRLTLDSLALANYRTSTLAEVLSARTALYFKNYGPGQLASITMRGTSARHTAVLWNGFNINLPSLGEADFALLPTAGATQVDIQPGPASATYGNGAVGAQCCFPRRYVGEQAGGLWGR</sequence>
<dbReference type="Pfam" id="PF07715">
    <property type="entry name" value="Plug"/>
    <property type="match status" value="1"/>
</dbReference>
<evidence type="ECO:0000256" key="1">
    <source>
        <dbReference type="ARBA" id="ARBA00022729"/>
    </source>
</evidence>
<feature type="chain" id="PRO_5045503864" evidence="3">
    <location>
        <begin position="26"/>
        <end position="179"/>
    </location>
</feature>
<keyword evidence="2" id="KW-0998">Cell outer membrane</keyword>
<reference evidence="5 6" key="1">
    <citation type="submission" date="2022-04" db="EMBL/GenBank/DDBJ databases">
        <title>Hymenobacter sp. isolated from the air.</title>
        <authorList>
            <person name="Won M."/>
            <person name="Lee C.-M."/>
            <person name="Woen H.-Y."/>
            <person name="Kwon S.-W."/>
        </authorList>
    </citation>
    <scope>NUCLEOTIDE SEQUENCE [LARGE SCALE GENOMIC DNA]</scope>
    <source>
        <strain evidence="6">5516 S-25</strain>
    </source>
</reference>
<evidence type="ECO:0000313" key="6">
    <source>
        <dbReference type="Proteomes" id="UP000829647"/>
    </source>
</evidence>
<evidence type="ECO:0000259" key="4">
    <source>
        <dbReference type="Pfam" id="PF07715"/>
    </source>
</evidence>
<dbReference type="PANTHER" id="PTHR30069">
    <property type="entry name" value="TONB-DEPENDENT OUTER MEMBRANE RECEPTOR"/>
    <property type="match status" value="1"/>
</dbReference>
<dbReference type="Proteomes" id="UP000829647">
    <property type="component" value="Chromosome"/>
</dbReference>
<dbReference type="EMBL" id="CP095848">
    <property type="protein sequence ID" value="UPL48510.1"/>
    <property type="molecule type" value="Genomic_DNA"/>
</dbReference>
<dbReference type="InterPro" id="IPR012910">
    <property type="entry name" value="Plug_dom"/>
</dbReference>
<evidence type="ECO:0000256" key="3">
    <source>
        <dbReference type="SAM" id="SignalP"/>
    </source>
</evidence>
<keyword evidence="2" id="KW-0812">Transmembrane</keyword>
<keyword evidence="6" id="KW-1185">Reference proteome</keyword>
<proteinExistence type="inferred from homology"/>
<keyword evidence="1 3" id="KW-0732">Signal</keyword>
<gene>
    <name evidence="5" type="ORF">MWH26_15110</name>
</gene>
<dbReference type="PROSITE" id="PS52016">
    <property type="entry name" value="TONB_DEPENDENT_REC_3"/>
    <property type="match status" value="1"/>
</dbReference>
<comment type="subcellular location">
    <subcellularLocation>
        <location evidence="2">Cell outer membrane</location>
        <topology evidence="2">Multi-pass membrane protein</topology>
    </subcellularLocation>
</comment>
<protein>
    <submittedName>
        <fullName evidence="5">Plug domain-containing protein</fullName>
    </submittedName>
</protein>
<dbReference type="SUPFAM" id="SSF56935">
    <property type="entry name" value="Porins"/>
    <property type="match status" value="1"/>
</dbReference>
<evidence type="ECO:0000313" key="5">
    <source>
        <dbReference type="EMBL" id="UPL48510.1"/>
    </source>
</evidence>
<dbReference type="InterPro" id="IPR037066">
    <property type="entry name" value="Plug_dom_sf"/>
</dbReference>
<comment type="similarity">
    <text evidence="2">Belongs to the TonB-dependent receptor family.</text>
</comment>
<evidence type="ECO:0000256" key="2">
    <source>
        <dbReference type="PROSITE-ProRule" id="PRU01360"/>
    </source>
</evidence>
<dbReference type="InterPro" id="IPR039426">
    <property type="entry name" value="TonB-dep_rcpt-like"/>
</dbReference>
<accession>A0ABY4J7C0</accession>
<dbReference type="Gene3D" id="2.170.130.10">
    <property type="entry name" value="TonB-dependent receptor, plug domain"/>
    <property type="match status" value="1"/>
</dbReference>
<dbReference type="PANTHER" id="PTHR30069:SF29">
    <property type="entry name" value="HEMOGLOBIN AND HEMOGLOBIN-HAPTOGLOBIN-BINDING PROTEIN 1-RELATED"/>
    <property type="match status" value="1"/>
</dbReference>